<name>A0A1G6Q945_9BACT</name>
<dbReference type="CDD" id="cd17536">
    <property type="entry name" value="REC_YesN-like"/>
    <property type="match status" value="1"/>
</dbReference>
<dbReference type="EMBL" id="FNAC01000008">
    <property type="protein sequence ID" value="SDC88849.1"/>
    <property type="molecule type" value="Genomic_DNA"/>
</dbReference>
<dbReference type="GO" id="GO:0009190">
    <property type="term" value="P:cyclic nucleotide biosynthetic process"/>
    <property type="evidence" value="ECO:0007669"/>
    <property type="project" value="InterPro"/>
</dbReference>
<dbReference type="PROSITE" id="PS50110">
    <property type="entry name" value="RESPONSE_REGULATORY"/>
    <property type="match status" value="1"/>
</dbReference>
<accession>A0A1G6Q945</accession>
<dbReference type="CDD" id="cd07302">
    <property type="entry name" value="CHD"/>
    <property type="match status" value="1"/>
</dbReference>
<proteinExistence type="predicted"/>
<evidence type="ECO:0000259" key="2">
    <source>
        <dbReference type="PROSITE" id="PS50110"/>
    </source>
</evidence>
<evidence type="ECO:0000313" key="5">
    <source>
        <dbReference type="Proteomes" id="UP000199060"/>
    </source>
</evidence>
<evidence type="ECO:0000256" key="1">
    <source>
        <dbReference type="PROSITE-ProRule" id="PRU00169"/>
    </source>
</evidence>
<dbReference type="Proteomes" id="UP000199060">
    <property type="component" value="Unassembled WGS sequence"/>
</dbReference>
<gene>
    <name evidence="4" type="ORF">SAMN04488104_1008110</name>
</gene>
<dbReference type="Pfam" id="PF00072">
    <property type="entry name" value="Response_reg"/>
    <property type="match status" value="1"/>
</dbReference>
<dbReference type="OrthoDB" id="9806704at2"/>
<dbReference type="Gene3D" id="3.30.70.1230">
    <property type="entry name" value="Nucleotide cyclase"/>
    <property type="match status" value="1"/>
</dbReference>
<sequence length="351" mass="39339">MVKILVVDDEADLEILIKQKFRKQVRNEIFHFHFALNGRQALEVLEAHPDIDIILSDINMPEMDGLTLLSKVKEKNSLLKTVIISAYGDMENIRTAMNLGAFDFITKPVDFRDLEITLEKTIAHIEQIKSNLRALKENNILKMYVDETVLNFMGNREIDTGLMENETVQATVAFVDLCSFTKISEHEEANVVVGLLNEYFDLMVKEIIEEKGSIDKFIGDAIMAVFFGENHFERAIRASIAIRDKMNALPEFSSTTHFRPQVSVGINYGEMVSGNIGSRSLKRLDYTVIGDVVNVAARLQSAAIPGQVLILEKNSSALQDRFEFKSIGEITMKNKALPVEVVEVIAGVGKG</sequence>
<feature type="domain" description="Guanylate cyclase" evidence="3">
    <location>
        <begin position="171"/>
        <end position="300"/>
    </location>
</feature>
<protein>
    <submittedName>
        <fullName evidence="4">Adenylate cyclase, class 3</fullName>
    </submittedName>
</protein>
<dbReference type="AlphaFoldDB" id="A0A1G6Q945"/>
<dbReference type="PANTHER" id="PTHR43081">
    <property type="entry name" value="ADENYLATE CYCLASE, TERMINAL-DIFFERENTIATION SPECIFIC-RELATED"/>
    <property type="match status" value="1"/>
</dbReference>
<dbReference type="Pfam" id="PF00211">
    <property type="entry name" value="Guanylate_cyc"/>
    <property type="match status" value="1"/>
</dbReference>
<dbReference type="InterPro" id="IPR050697">
    <property type="entry name" value="Adenylyl/Guanylyl_Cyclase_3/4"/>
</dbReference>
<dbReference type="PROSITE" id="PS50125">
    <property type="entry name" value="GUANYLATE_CYCLASE_2"/>
    <property type="match status" value="1"/>
</dbReference>
<dbReference type="InterPro" id="IPR001054">
    <property type="entry name" value="A/G_cyclase"/>
</dbReference>
<dbReference type="SMART" id="SM00448">
    <property type="entry name" value="REC"/>
    <property type="match status" value="1"/>
</dbReference>
<dbReference type="RefSeq" id="WP_087938452.1">
    <property type="nucleotide sequence ID" value="NZ_FNAC01000008.1"/>
</dbReference>
<keyword evidence="5" id="KW-1185">Reference proteome</keyword>
<keyword evidence="1" id="KW-0597">Phosphoprotein</keyword>
<dbReference type="GO" id="GO:0000160">
    <property type="term" value="P:phosphorelay signal transduction system"/>
    <property type="evidence" value="ECO:0007669"/>
    <property type="project" value="InterPro"/>
</dbReference>
<dbReference type="InterPro" id="IPR001789">
    <property type="entry name" value="Sig_transdc_resp-reg_receiver"/>
</dbReference>
<dbReference type="PANTHER" id="PTHR43081:SF1">
    <property type="entry name" value="ADENYLATE CYCLASE, TERMINAL-DIFFERENTIATION SPECIFIC"/>
    <property type="match status" value="1"/>
</dbReference>
<dbReference type="InterPro" id="IPR011006">
    <property type="entry name" value="CheY-like_superfamily"/>
</dbReference>
<dbReference type="SMART" id="SM00044">
    <property type="entry name" value="CYCc"/>
    <property type="match status" value="1"/>
</dbReference>
<dbReference type="SUPFAM" id="SSF55073">
    <property type="entry name" value="Nucleotide cyclase"/>
    <property type="match status" value="1"/>
</dbReference>
<dbReference type="STRING" id="686796.SAMN04488104_1008110"/>
<dbReference type="Gene3D" id="3.40.50.2300">
    <property type="match status" value="1"/>
</dbReference>
<organism evidence="4 5">
    <name type="scientific">Algoriphagus faecimaris</name>
    <dbReference type="NCBI Taxonomy" id="686796"/>
    <lineage>
        <taxon>Bacteria</taxon>
        <taxon>Pseudomonadati</taxon>
        <taxon>Bacteroidota</taxon>
        <taxon>Cytophagia</taxon>
        <taxon>Cytophagales</taxon>
        <taxon>Cyclobacteriaceae</taxon>
        <taxon>Algoriphagus</taxon>
    </lineage>
</organism>
<dbReference type="SUPFAM" id="SSF52172">
    <property type="entry name" value="CheY-like"/>
    <property type="match status" value="1"/>
</dbReference>
<feature type="domain" description="Response regulatory" evidence="2">
    <location>
        <begin position="3"/>
        <end position="122"/>
    </location>
</feature>
<evidence type="ECO:0000313" key="4">
    <source>
        <dbReference type="EMBL" id="SDC88849.1"/>
    </source>
</evidence>
<dbReference type="InterPro" id="IPR029787">
    <property type="entry name" value="Nucleotide_cyclase"/>
</dbReference>
<feature type="modified residue" description="4-aspartylphosphate" evidence="1">
    <location>
        <position position="57"/>
    </location>
</feature>
<dbReference type="GO" id="GO:0004016">
    <property type="term" value="F:adenylate cyclase activity"/>
    <property type="evidence" value="ECO:0007669"/>
    <property type="project" value="UniProtKB-ARBA"/>
</dbReference>
<evidence type="ECO:0000259" key="3">
    <source>
        <dbReference type="PROSITE" id="PS50125"/>
    </source>
</evidence>
<reference evidence="5" key="1">
    <citation type="submission" date="2016-10" db="EMBL/GenBank/DDBJ databases">
        <authorList>
            <person name="Varghese N."/>
            <person name="Submissions S."/>
        </authorList>
    </citation>
    <scope>NUCLEOTIDE SEQUENCE [LARGE SCALE GENOMIC DNA]</scope>
    <source>
        <strain evidence="5">DSM 23095</strain>
    </source>
</reference>